<dbReference type="RefSeq" id="WP_376874568.1">
    <property type="nucleotide sequence ID" value="NZ_JBHUHP010000009.1"/>
</dbReference>
<dbReference type="PANTHER" id="PTHR43300:SF7">
    <property type="entry name" value="UDP-N-ACETYLBACILLOSAMINE N-ACETYLTRANSFERASE"/>
    <property type="match status" value="1"/>
</dbReference>
<dbReference type="NCBIfam" id="TIGR03570">
    <property type="entry name" value="NeuD_NnaD"/>
    <property type="match status" value="1"/>
</dbReference>
<name>A0ABW4XB34_9ACTN</name>
<protein>
    <submittedName>
        <fullName evidence="2">Acetyltransferase</fullName>
    </submittedName>
</protein>
<dbReference type="EMBL" id="JBHUHP010000009">
    <property type="protein sequence ID" value="MFD2091853.1"/>
    <property type="molecule type" value="Genomic_DNA"/>
</dbReference>
<reference evidence="3" key="1">
    <citation type="journal article" date="2019" name="Int. J. Syst. Evol. Microbiol.">
        <title>The Global Catalogue of Microorganisms (GCM) 10K type strain sequencing project: providing services to taxonomists for standard genome sequencing and annotation.</title>
        <authorList>
            <consortium name="The Broad Institute Genomics Platform"/>
            <consortium name="The Broad Institute Genome Sequencing Center for Infectious Disease"/>
            <person name="Wu L."/>
            <person name="Ma J."/>
        </authorList>
    </citation>
    <scope>NUCLEOTIDE SEQUENCE [LARGE SCALE GENOMIC DNA]</scope>
    <source>
        <strain evidence="3">JCM 3338</strain>
    </source>
</reference>
<dbReference type="InterPro" id="IPR011004">
    <property type="entry name" value="Trimer_LpxA-like_sf"/>
</dbReference>
<proteinExistence type="predicted"/>
<accession>A0ABW4XB34</accession>
<dbReference type="PANTHER" id="PTHR43300">
    <property type="entry name" value="ACETYLTRANSFERASE"/>
    <property type="match status" value="1"/>
</dbReference>
<evidence type="ECO:0000313" key="3">
    <source>
        <dbReference type="Proteomes" id="UP001597402"/>
    </source>
</evidence>
<dbReference type="InterPro" id="IPR050179">
    <property type="entry name" value="Trans_hexapeptide_repeat"/>
</dbReference>
<dbReference type="Proteomes" id="UP001597402">
    <property type="component" value="Unassembled WGS sequence"/>
</dbReference>
<evidence type="ECO:0000313" key="2">
    <source>
        <dbReference type="EMBL" id="MFD2091853.1"/>
    </source>
</evidence>
<dbReference type="CDD" id="cd03360">
    <property type="entry name" value="LbH_AT_putative"/>
    <property type="match status" value="1"/>
</dbReference>
<gene>
    <name evidence="2" type="ORF">ACFSHS_09755</name>
</gene>
<dbReference type="SUPFAM" id="SSF51161">
    <property type="entry name" value="Trimeric LpxA-like enzymes"/>
    <property type="match status" value="1"/>
</dbReference>
<evidence type="ECO:0000256" key="1">
    <source>
        <dbReference type="SAM" id="MobiDB-lite"/>
    </source>
</evidence>
<keyword evidence="3" id="KW-1185">Reference proteome</keyword>
<dbReference type="InterPro" id="IPR020019">
    <property type="entry name" value="AcTrfase_PglD-like"/>
</dbReference>
<dbReference type="Gene3D" id="3.40.50.20">
    <property type="match status" value="1"/>
</dbReference>
<comment type="caution">
    <text evidence="2">The sequence shown here is derived from an EMBL/GenBank/DDBJ whole genome shotgun (WGS) entry which is preliminary data.</text>
</comment>
<dbReference type="Gene3D" id="2.160.10.10">
    <property type="entry name" value="Hexapeptide repeat proteins"/>
    <property type="match status" value="1"/>
</dbReference>
<organism evidence="2 3">
    <name type="scientific">Blastococcus deserti</name>
    <dbReference type="NCBI Taxonomy" id="2259033"/>
    <lineage>
        <taxon>Bacteria</taxon>
        <taxon>Bacillati</taxon>
        <taxon>Actinomycetota</taxon>
        <taxon>Actinomycetes</taxon>
        <taxon>Geodermatophilales</taxon>
        <taxon>Geodermatophilaceae</taxon>
        <taxon>Blastococcus</taxon>
    </lineage>
</organism>
<sequence>MSPAPRPLVVVGAGGFARETVQLLRQHPGVGPRGESYVVAGFLDDDADRHGTLVDGTPVLGPTGLAREHAERGAALLVCVGNPGAPTSRRALAARLDLPDEAYATVVHPLASVAPDCAVGAGTVLHAGVVLTAAVRVGRHVAVMPQVVLTHDDVVADHATFGAGVRLAGRVTVGDAAYLGSGALVREGRRVGAGAVVGMGSTVLHDVPAGEVWAGSPARRLRPATDQPADHPAHQPPAQGASNRPLSVQEALR</sequence>
<feature type="region of interest" description="Disordered" evidence="1">
    <location>
        <begin position="221"/>
        <end position="253"/>
    </location>
</feature>